<accession>A0A0F5L139</accession>
<dbReference type="PRINTS" id="PR01713">
    <property type="entry name" value="NUCEPIMERASE"/>
</dbReference>
<dbReference type="OrthoDB" id="9801785at2"/>
<keyword evidence="4" id="KW-1185">Reference proteome</keyword>
<dbReference type="STRING" id="361041.VW35_19460"/>
<dbReference type="AlphaFoldDB" id="A0A0F5L139"/>
<dbReference type="InterPro" id="IPR001509">
    <property type="entry name" value="Epimerase_deHydtase"/>
</dbReference>
<protein>
    <submittedName>
        <fullName evidence="3">UDP-glucuronate 5-epimerase</fullName>
    </submittedName>
</protein>
<evidence type="ECO:0000256" key="1">
    <source>
        <dbReference type="ARBA" id="ARBA00023027"/>
    </source>
</evidence>
<dbReference type="Pfam" id="PF01370">
    <property type="entry name" value="Epimerase"/>
    <property type="match status" value="1"/>
</dbReference>
<dbReference type="PATRIC" id="fig|361041.3.peg.3308"/>
<dbReference type="Proteomes" id="UP000033514">
    <property type="component" value="Unassembled WGS sequence"/>
</dbReference>
<evidence type="ECO:0000259" key="2">
    <source>
        <dbReference type="Pfam" id="PF01370"/>
    </source>
</evidence>
<dbReference type="SUPFAM" id="SSF51735">
    <property type="entry name" value="NAD(P)-binding Rossmann-fold domains"/>
    <property type="match status" value="1"/>
</dbReference>
<reference evidence="3 4" key="1">
    <citation type="submission" date="2015-03" db="EMBL/GenBank/DDBJ databases">
        <authorList>
            <person name="Hassan Y.I."/>
            <person name="Lepp D."/>
            <person name="Zhou T."/>
        </authorList>
    </citation>
    <scope>NUCLEOTIDE SEQUENCE [LARGE SCALE GENOMIC DNA]</scope>
    <source>
        <strain evidence="3 4">GH2-10</strain>
    </source>
</reference>
<dbReference type="InterPro" id="IPR036291">
    <property type="entry name" value="NAD(P)-bd_dom_sf"/>
</dbReference>
<evidence type="ECO:0000313" key="4">
    <source>
        <dbReference type="Proteomes" id="UP000033514"/>
    </source>
</evidence>
<dbReference type="Gene3D" id="3.40.50.720">
    <property type="entry name" value="NAD(P)-binding Rossmann-like Domain"/>
    <property type="match status" value="1"/>
</dbReference>
<gene>
    <name evidence="3" type="ORF">VW35_19460</name>
</gene>
<dbReference type="EMBL" id="LAJG01000048">
    <property type="protein sequence ID" value="KKB75925.1"/>
    <property type="molecule type" value="Genomic_DNA"/>
</dbReference>
<name>A0A0F5L139_9HYPH</name>
<dbReference type="PANTHER" id="PTHR43574">
    <property type="entry name" value="EPIMERASE-RELATED"/>
    <property type="match status" value="1"/>
</dbReference>
<proteinExistence type="predicted"/>
<sequence>MKIFITGAAGFIGYHLAKRLLADDHLVCGYDGMTRYYDPELKRSRLARLKKSNAFSFVEAMLEDRAALETAVSDFAPDIVVHLGAQAGVRYSLEAPQAYIDANITGTFNLLEILRQSLPKHLLFASTSSIYGGNETMPFNESDRTDFPVSLYAATKKAGEAMSHAYAHLFDIPTTCFRFFTVYGPWGRPDMAPYKFTAAISQDQPIDVYGEGRMRRDFTYIDDLVEAIVRLMDAVPIKGYPVPIDGASDSLSPIAPWRSVNIGGGQPTGLMDFIAAIEKTLGKTAKKNFMPMQQGDVEETYASPALLQALTGYKPDTTVDAGIAAFVRWYQDYYRLS</sequence>
<feature type="domain" description="NAD-dependent epimerase/dehydratase" evidence="2">
    <location>
        <begin position="3"/>
        <end position="234"/>
    </location>
</feature>
<evidence type="ECO:0000313" key="3">
    <source>
        <dbReference type="EMBL" id="KKB75925.1"/>
    </source>
</evidence>
<keyword evidence="1" id="KW-0520">NAD</keyword>
<comment type="caution">
    <text evidence="3">The sequence shown here is derived from an EMBL/GenBank/DDBJ whole genome shotgun (WGS) entry which is preliminary data.</text>
</comment>
<dbReference type="RefSeq" id="WP_046144743.1">
    <property type="nucleotide sequence ID" value="NZ_LAJG01000048.1"/>
</dbReference>
<organism evidence="3 4">
    <name type="scientific">Devosia soli</name>
    <dbReference type="NCBI Taxonomy" id="361041"/>
    <lineage>
        <taxon>Bacteria</taxon>
        <taxon>Pseudomonadati</taxon>
        <taxon>Pseudomonadota</taxon>
        <taxon>Alphaproteobacteria</taxon>
        <taxon>Hyphomicrobiales</taxon>
        <taxon>Devosiaceae</taxon>
        <taxon>Devosia</taxon>
    </lineage>
</organism>